<evidence type="ECO:0000313" key="3">
    <source>
        <dbReference type="Proteomes" id="UP000008141"/>
    </source>
</evidence>
<dbReference type="AlphaFoldDB" id="E1Z2F0"/>
<protein>
    <recommendedName>
        <fullName evidence="4">Methyltransferase small domain-containing protein</fullName>
    </recommendedName>
</protein>
<dbReference type="eggNOG" id="KOG2497">
    <property type="taxonomic scope" value="Eukaryota"/>
</dbReference>
<dbReference type="InParanoid" id="E1Z2F0"/>
<dbReference type="Proteomes" id="UP000008141">
    <property type="component" value="Unassembled WGS sequence"/>
</dbReference>
<dbReference type="RefSeq" id="XP_005851750.1">
    <property type="nucleotide sequence ID" value="XM_005851688.1"/>
</dbReference>
<dbReference type="Gene3D" id="3.40.50.150">
    <property type="entry name" value="Vaccinia Virus protein VP39"/>
    <property type="match status" value="1"/>
</dbReference>
<organism evidence="3">
    <name type="scientific">Chlorella variabilis</name>
    <name type="common">Green alga</name>
    <dbReference type="NCBI Taxonomy" id="554065"/>
    <lineage>
        <taxon>Eukaryota</taxon>
        <taxon>Viridiplantae</taxon>
        <taxon>Chlorophyta</taxon>
        <taxon>core chlorophytes</taxon>
        <taxon>Trebouxiophyceae</taxon>
        <taxon>Chlorellales</taxon>
        <taxon>Chlorellaceae</taxon>
        <taxon>Chlorella clade</taxon>
        <taxon>Chlorella</taxon>
    </lineage>
</organism>
<dbReference type="EMBL" id="GL433835">
    <property type="protein sequence ID" value="EFN59648.1"/>
    <property type="molecule type" value="Genomic_DNA"/>
</dbReference>
<feature type="region of interest" description="Disordered" evidence="1">
    <location>
        <begin position="378"/>
        <end position="397"/>
    </location>
</feature>
<accession>E1Z2F0</accession>
<dbReference type="PANTHER" id="PTHR14614:SF130">
    <property type="entry name" value="PROTEIN-LYSINE N-METHYLTRANSFERASE EEF2KMT"/>
    <property type="match status" value="1"/>
</dbReference>
<dbReference type="InterPro" id="IPR019410">
    <property type="entry name" value="Methyltransf_16"/>
</dbReference>
<dbReference type="Pfam" id="PF06325">
    <property type="entry name" value="PrmA"/>
    <property type="match status" value="1"/>
</dbReference>
<dbReference type="STRING" id="554065.E1Z2F0"/>
<dbReference type="GeneID" id="17359004"/>
<proteinExistence type="predicted"/>
<evidence type="ECO:0008006" key="4">
    <source>
        <dbReference type="Google" id="ProtNLM"/>
    </source>
</evidence>
<gene>
    <name evidence="2" type="ORF">CHLNCDRAFT_133128</name>
</gene>
<dbReference type="InterPro" id="IPR029063">
    <property type="entry name" value="SAM-dependent_MTases_sf"/>
</dbReference>
<reference evidence="2 3" key="1">
    <citation type="journal article" date="2010" name="Plant Cell">
        <title>The Chlorella variabilis NC64A genome reveals adaptation to photosymbiosis, coevolution with viruses, and cryptic sex.</title>
        <authorList>
            <person name="Blanc G."/>
            <person name="Duncan G."/>
            <person name="Agarkova I."/>
            <person name="Borodovsky M."/>
            <person name="Gurnon J."/>
            <person name="Kuo A."/>
            <person name="Lindquist E."/>
            <person name="Lucas S."/>
            <person name="Pangilinan J."/>
            <person name="Polle J."/>
            <person name="Salamov A."/>
            <person name="Terry A."/>
            <person name="Yamada T."/>
            <person name="Dunigan D.D."/>
            <person name="Grigoriev I.V."/>
            <person name="Claverie J.M."/>
            <person name="Van Etten J.L."/>
        </authorList>
    </citation>
    <scope>NUCLEOTIDE SEQUENCE [LARGE SCALE GENOMIC DNA]</scope>
    <source>
        <strain evidence="2 3">NC64A</strain>
    </source>
</reference>
<keyword evidence="3" id="KW-1185">Reference proteome</keyword>
<name>E1Z2F0_CHLVA</name>
<sequence>MADDGGRQQKERLAIGGDLEQQWRLACALRQRANPTTLCSLLRALGSDGLMAPSSQQALLQNWAGGSPLAELLPPDVDHQRRVLRAVVLAAEQDGQEVCEELMQLYSARLLGQAGAVGGGSSTALLAAPQPQPGWCYKLYGYAPAGEPTAATWHRMGVLDRQAVERCQQEQQHWRQELDGQQQGEEDGEPGLLPPLPVTAGDARHGLLALHVSLNLLEGGTGCHEWEAGFWLAEWVLSHPQLAAGRCCLEIGCGAGMVGVALHRCGAAAVVCTDGDAQTVANCRLNLQLNGVPLLAARDGPADAAPAVLAAAPAQEDGSNVEMQQQQPAAYIATTLRNEATLHQFLVAAESDPAIYIQQLAGPAARSSAGKAAAAGGVEEGAAGRDGGCDASRGGSSPAIRFQHVPELEAARSRIFLHRITLAP</sequence>
<dbReference type="OrthoDB" id="194386at2759"/>
<evidence type="ECO:0000313" key="2">
    <source>
        <dbReference type="EMBL" id="EFN59648.1"/>
    </source>
</evidence>
<dbReference type="KEGG" id="cvr:CHLNCDRAFT_133128"/>
<evidence type="ECO:0000256" key="1">
    <source>
        <dbReference type="SAM" id="MobiDB-lite"/>
    </source>
</evidence>
<dbReference type="SUPFAM" id="SSF53335">
    <property type="entry name" value="S-adenosyl-L-methionine-dependent methyltransferases"/>
    <property type="match status" value="1"/>
</dbReference>
<feature type="region of interest" description="Disordered" evidence="1">
    <location>
        <begin position="170"/>
        <end position="193"/>
    </location>
</feature>
<dbReference type="PANTHER" id="PTHR14614">
    <property type="entry name" value="HEPATOCELLULAR CARCINOMA-ASSOCIATED ANTIGEN"/>
    <property type="match status" value="1"/>
</dbReference>